<gene>
    <name evidence="3 6" type="primary">cobB</name>
    <name evidence="6" type="ORF">OIK42_10095</name>
</gene>
<feature type="binding site" evidence="3">
    <location>
        <begin position="14"/>
        <end position="33"/>
    </location>
    <ligand>
        <name>NAD(+)</name>
        <dbReference type="ChEBI" id="CHEBI:57540"/>
    </ligand>
</feature>
<feature type="binding site" evidence="3">
    <location>
        <position position="61"/>
    </location>
    <ligand>
        <name>substrate</name>
    </ligand>
</feature>
<feature type="binding site" evidence="3">
    <location>
        <begin position="95"/>
        <end position="98"/>
    </location>
    <ligand>
        <name>NAD(+)</name>
        <dbReference type="ChEBI" id="CHEBI:57540"/>
    </ligand>
</feature>
<comment type="subcellular location">
    <subcellularLocation>
        <location evidence="3">Cytoplasm</location>
    </subcellularLocation>
</comment>
<comment type="function">
    <text evidence="3">NAD-dependent lysine deacetylase and desuccinylase that specifically removes acetyl and succinyl groups on target proteins. Modulates the activities of several proteins which are inactive in their acylated form.</text>
</comment>
<dbReference type="EC" id="2.3.1.286" evidence="3"/>
<sequence>MSDGYKPRVVVLTGAGISAESGLKTFRDSNGLWENHRVEDVATPEGFAADPDRVYRFYNERRAQLQTPGVEPNAAHRALAELEQALGEHFLLVTQNVDDLHERAGSNKVLHMHGELLSARCCQSGQAIRWLESFDETTECRCCIPGAKVRPDIVWFGEVPMHMDDIIIALAQADVFIAIGTSGQVYPAANFVAMAADGGARTIEINLEPSQQNSLFDENIVGEAGKVLPDFVSHFIRDYC</sequence>
<keyword evidence="1 6" id="KW-0808">Transferase</keyword>
<dbReference type="InterPro" id="IPR027546">
    <property type="entry name" value="Sirtuin_class_III"/>
</dbReference>
<comment type="cofactor">
    <cofactor evidence="3">
        <name>Zn(2+)</name>
        <dbReference type="ChEBI" id="CHEBI:29105"/>
    </cofactor>
    <text evidence="3">Binds 1 zinc ion per subunit.</text>
</comment>
<feature type="binding site" evidence="3">
    <location>
        <position position="58"/>
    </location>
    <ligand>
        <name>substrate</name>
    </ligand>
</feature>
<name>A0ABT5L3V3_9ALTE</name>
<keyword evidence="6" id="KW-0012">Acyltransferase</keyword>
<protein>
    <recommendedName>
        <fullName evidence="3">NAD-dependent protein deacylase</fullName>
        <ecNumber evidence="3">2.3.1.286</ecNumber>
    </recommendedName>
    <alternativeName>
        <fullName evidence="3">Regulatory protein SIR2 homolog</fullName>
    </alternativeName>
</protein>
<feature type="binding site" evidence="3">
    <location>
        <begin position="180"/>
        <end position="182"/>
    </location>
    <ligand>
        <name>NAD(+)</name>
        <dbReference type="ChEBI" id="CHEBI:57540"/>
    </ligand>
</feature>
<dbReference type="SUPFAM" id="SSF52467">
    <property type="entry name" value="DHS-like NAD/FAD-binding domain"/>
    <property type="match status" value="1"/>
</dbReference>
<comment type="caution">
    <text evidence="6">The sequence shown here is derived from an EMBL/GenBank/DDBJ whole genome shotgun (WGS) entry which is preliminary data.</text>
</comment>
<comment type="catalytic activity">
    <reaction evidence="3">
        <text>N(6)-acetyl-L-lysyl-[protein] + NAD(+) + H2O = 2''-O-acetyl-ADP-D-ribose + nicotinamide + L-lysyl-[protein]</text>
        <dbReference type="Rhea" id="RHEA:43636"/>
        <dbReference type="Rhea" id="RHEA-COMP:9752"/>
        <dbReference type="Rhea" id="RHEA-COMP:10731"/>
        <dbReference type="ChEBI" id="CHEBI:15377"/>
        <dbReference type="ChEBI" id="CHEBI:17154"/>
        <dbReference type="ChEBI" id="CHEBI:29969"/>
        <dbReference type="ChEBI" id="CHEBI:57540"/>
        <dbReference type="ChEBI" id="CHEBI:61930"/>
        <dbReference type="ChEBI" id="CHEBI:83767"/>
        <dbReference type="EC" id="2.3.1.286"/>
    </reaction>
</comment>
<evidence type="ECO:0000313" key="7">
    <source>
        <dbReference type="Proteomes" id="UP001218788"/>
    </source>
</evidence>
<dbReference type="PROSITE" id="PS50305">
    <property type="entry name" value="SIRTUIN"/>
    <property type="match status" value="1"/>
</dbReference>
<dbReference type="NCBIfam" id="NF001755">
    <property type="entry name" value="PRK00481.1-5"/>
    <property type="match status" value="1"/>
</dbReference>
<reference evidence="6 7" key="1">
    <citation type="submission" date="2022-10" db="EMBL/GenBank/DDBJ databases">
        <title>Alteromonas sp. chi3 Genome sequencing.</title>
        <authorList>
            <person name="Park S."/>
        </authorList>
    </citation>
    <scope>NUCLEOTIDE SEQUENCE [LARGE SCALE GENOMIC DNA]</scope>
    <source>
        <strain evidence="7">chi3</strain>
    </source>
</reference>
<keyword evidence="3" id="KW-0963">Cytoplasm</keyword>
<dbReference type="EMBL" id="JAQQXP010000001">
    <property type="protein sequence ID" value="MDC8831114.1"/>
    <property type="molecule type" value="Genomic_DNA"/>
</dbReference>
<keyword evidence="3" id="KW-0862">Zinc</keyword>
<dbReference type="Proteomes" id="UP001218788">
    <property type="component" value="Unassembled WGS sequence"/>
</dbReference>
<comment type="domain">
    <text evidence="3">2 residues (Tyr-58 and Arg-61) present in a large hydrophobic pocket are probably involved in substrate specificity. They are important for desuccinylation activity, but dispensable for deacetylation activity.</text>
</comment>
<accession>A0ABT5L3V3</accession>
<feature type="domain" description="Deacetylase sirtuin-type" evidence="5">
    <location>
        <begin position="1"/>
        <end position="240"/>
    </location>
</feature>
<dbReference type="InterPro" id="IPR003000">
    <property type="entry name" value="Sirtuin"/>
</dbReference>
<dbReference type="InterPro" id="IPR026590">
    <property type="entry name" value="Ssirtuin_cat_dom"/>
</dbReference>
<dbReference type="InterPro" id="IPR050134">
    <property type="entry name" value="NAD-dep_sirtuin_deacylases"/>
</dbReference>
<keyword evidence="2 3" id="KW-0520">NAD</keyword>
<feature type="binding site" evidence="3">
    <location>
        <position position="224"/>
    </location>
    <ligand>
        <name>NAD(+)</name>
        <dbReference type="ChEBI" id="CHEBI:57540"/>
    </ligand>
</feature>
<keyword evidence="7" id="KW-1185">Reference proteome</keyword>
<dbReference type="Gene3D" id="3.40.50.1220">
    <property type="entry name" value="TPP-binding domain"/>
    <property type="match status" value="1"/>
</dbReference>
<evidence type="ECO:0000256" key="4">
    <source>
        <dbReference type="PROSITE-ProRule" id="PRU00236"/>
    </source>
</evidence>
<evidence type="ECO:0000256" key="1">
    <source>
        <dbReference type="ARBA" id="ARBA00022679"/>
    </source>
</evidence>
<evidence type="ECO:0000259" key="5">
    <source>
        <dbReference type="PROSITE" id="PS50305"/>
    </source>
</evidence>
<dbReference type="Gene3D" id="3.30.1600.10">
    <property type="entry name" value="SIR2/SIRT2 'Small Domain"/>
    <property type="match status" value="1"/>
</dbReference>
<comment type="caution">
    <text evidence="3 4">Lacks conserved residue(s) required for the propagation of feature annotation.</text>
</comment>
<dbReference type="InterPro" id="IPR026591">
    <property type="entry name" value="Sirtuin_cat_small_dom_sf"/>
</dbReference>
<dbReference type="Pfam" id="PF02146">
    <property type="entry name" value="SIR2"/>
    <property type="match status" value="1"/>
</dbReference>
<evidence type="ECO:0000313" key="6">
    <source>
        <dbReference type="EMBL" id="MDC8831114.1"/>
    </source>
</evidence>
<evidence type="ECO:0000256" key="3">
    <source>
        <dbReference type="HAMAP-Rule" id="MF_01121"/>
    </source>
</evidence>
<dbReference type="CDD" id="cd01412">
    <property type="entry name" value="SIRT5_Af1_CobB"/>
    <property type="match status" value="1"/>
</dbReference>
<feature type="active site" description="Proton acceptor" evidence="3">
    <location>
        <position position="113"/>
    </location>
</feature>
<dbReference type="PANTHER" id="PTHR11085:SF4">
    <property type="entry name" value="NAD-DEPENDENT PROTEIN DEACYLASE"/>
    <property type="match status" value="1"/>
</dbReference>
<keyword evidence="3" id="KW-0479">Metal-binding</keyword>
<comment type="similarity">
    <text evidence="3">Belongs to the sirtuin family. Class III subfamily.</text>
</comment>
<feature type="binding site" evidence="3">
    <location>
        <begin position="206"/>
        <end position="208"/>
    </location>
    <ligand>
        <name>NAD(+)</name>
        <dbReference type="ChEBI" id="CHEBI:57540"/>
    </ligand>
</feature>
<organism evidence="6 7">
    <name type="scientific">Alteromonas gilva</name>
    <dbReference type="NCBI Taxonomy" id="2987522"/>
    <lineage>
        <taxon>Bacteria</taxon>
        <taxon>Pseudomonadati</taxon>
        <taxon>Pseudomonadota</taxon>
        <taxon>Gammaproteobacteria</taxon>
        <taxon>Alteromonadales</taxon>
        <taxon>Alteromonadaceae</taxon>
        <taxon>Alteromonas/Salinimonas group</taxon>
        <taxon>Alteromonas</taxon>
    </lineage>
</organism>
<dbReference type="HAMAP" id="MF_01121">
    <property type="entry name" value="Sirtuin_ClassIII"/>
    <property type="match status" value="1"/>
</dbReference>
<dbReference type="GO" id="GO:0016746">
    <property type="term" value="F:acyltransferase activity"/>
    <property type="evidence" value="ECO:0007669"/>
    <property type="project" value="UniProtKB-KW"/>
</dbReference>
<comment type="catalytic activity">
    <reaction evidence="3">
        <text>N(6)-succinyl-L-lysyl-[protein] + NAD(+) + H2O = 2''-O-succinyl-ADP-D-ribose + nicotinamide + L-lysyl-[protein]</text>
        <dbReference type="Rhea" id="RHEA:47668"/>
        <dbReference type="Rhea" id="RHEA-COMP:9752"/>
        <dbReference type="Rhea" id="RHEA-COMP:11877"/>
        <dbReference type="ChEBI" id="CHEBI:15377"/>
        <dbReference type="ChEBI" id="CHEBI:17154"/>
        <dbReference type="ChEBI" id="CHEBI:29969"/>
        <dbReference type="ChEBI" id="CHEBI:57540"/>
        <dbReference type="ChEBI" id="CHEBI:87830"/>
        <dbReference type="ChEBI" id="CHEBI:87832"/>
    </reaction>
</comment>
<dbReference type="PANTHER" id="PTHR11085">
    <property type="entry name" value="NAD-DEPENDENT PROTEIN DEACYLASE SIRTUIN-5, MITOCHONDRIAL-RELATED"/>
    <property type="match status" value="1"/>
</dbReference>
<proteinExistence type="inferred from homology"/>
<feature type="binding site" evidence="3">
    <location>
        <position position="121"/>
    </location>
    <ligand>
        <name>Zn(2+)</name>
        <dbReference type="ChEBI" id="CHEBI:29105"/>
    </ligand>
</feature>
<evidence type="ECO:0000256" key="2">
    <source>
        <dbReference type="ARBA" id="ARBA00023027"/>
    </source>
</evidence>
<feature type="binding site" evidence="3">
    <location>
        <position position="140"/>
    </location>
    <ligand>
        <name>Zn(2+)</name>
        <dbReference type="ChEBI" id="CHEBI:29105"/>
    </ligand>
</feature>
<dbReference type="InterPro" id="IPR029035">
    <property type="entry name" value="DHS-like_NAD/FAD-binding_dom"/>
</dbReference>